<dbReference type="InterPro" id="IPR001345">
    <property type="entry name" value="PG/BPGM_mutase_AS"/>
</dbReference>
<keyword evidence="1" id="KW-0547">Nucleotide-binding</keyword>
<dbReference type="PROSITE" id="PS00175">
    <property type="entry name" value="PG_MUTASE"/>
    <property type="match status" value="1"/>
</dbReference>
<dbReference type="GO" id="GO:0005829">
    <property type="term" value="C:cytosol"/>
    <property type="evidence" value="ECO:0007669"/>
    <property type="project" value="TreeGrafter"/>
</dbReference>
<dbReference type="InterPro" id="IPR013078">
    <property type="entry name" value="His_Pase_superF_clade-1"/>
</dbReference>
<comment type="caution">
    <text evidence="5">The sequence shown here is derived from an EMBL/GenBank/DDBJ whole genome shotgun (WGS) entry which is preliminary data.</text>
</comment>
<dbReference type="AlphaFoldDB" id="A0A5J4Z790"/>
<feature type="binding site" evidence="3">
    <location>
        <position position="374"/>
    </location>
    <ligand>
        <name>substrate</name>
    </ligand>
</feature>
<accession>A0A5J4Z790</accession>
<evidence type="ECO:0000259" key="4">
    <source>
        <dbReference type="Pfam" id="PF01591"/>
    </source>
</evidence>
<keyword evidence="5" id="KW-0808">Transferase</keyword>
<protein>
    <submittedName>
        <fullName evidence="5">6-phosphofructo-2-kinase/fructose-2, 6-bisphosphatase</fullName>
    </submittedName>
</protein>
<dbReference type="PIRSF" id="PIRSF000709">
    <property type="entry name" value="6PFK_2-Ptase"/>
    <property type="match status" value="1"/>
</dbReference>
<organism evidence="5 6">
    <name type="scientific">Porphyridium purpureum</name>
    <name type="common">Red alga</name>
    <name type="synonym">Porphyridium cruentum</name>
    <dbReference type="NCBI Taxonomy" id="35688"/>
    <lineage>
        <taxon>Eukaryota</taxon>
        <taxon>Rhodophyta</taxon>
        <taxon>Bangiophyceae</taxon>
        <taxon>Porphyridiales</taxon>
        <taxon>Porphyridiaceae</taxon>
        <taxon>Porphyridium</taxon>
    </lineage>
</organism>
<reference evidence="6" key="1">
    <citation type="journal article" date="2019" name="Nat. Commun.">
        <title>Expansion of phycobilisome linker gene families in mesophilic red algae.</title>
        <authorList>
            <person name="Lee J."/>
            <person name="Kim D."/>
            <person name="Bhattacharya D."/>
            <person name="Yoon H.S."/>
        </authorList>
    </citation>
    <scope>NUCLEOTIDE SEQUENCE [LARGE SCALE GENOMIC DNA]</scope>
    <source>
        <strain evidence="6">CCMP 1328</strain>
    </source>
</reference>
<dbReference type="GO" id="GO:0005524">
    <property type="term" value="F:ATP binding"/>
    <property type="evidence" value="ECO:0007669"/>
    <property type="project" value="UniProtKB-KW"/>
</dbReference>
<dbReference type="PANTHER" id="PTHR10606">
    <property type="entry name" value="6-PHOSPHOFRUCTO-2-KINASE/FRUCTOSE-2,6-BISPHOSPHATASE"/>
    <property type="match status" value="1"/>
</dbReference>
<sequence>MDEDCESRGAEPQVSALPPKMAGAMRGLTKVVSYNQDFVNVNSRRVPQSTSVERMTNEELMMMMSSGAWMGDTDAQVVSEGDGEIMADGHYAQEFSEAIATRKLVIIMVGLPARGKTHIAKQLQRYLNWIGFCTEIFNVGNYRRENVGAYQTADFFDASNSENVTVRIDLAKQCLDDMLTWLLSSDANVAIYDATNATRQRREWIIEPLDRHGLRYMFLESVCTDPKLVEQNVVKTKLFSPDYVGVNPEEAVADFMQRIRMYELVYETIDAENTEKVPYIKTINTGKQIIVNCIRGYIPGKLVSYLLNAHIMSRDIYLSRHGESEWNVTGQLGGDPALTARGRRYSRVLAEFVRTEFLEQGKPMPLVWTSQLRRTRQTVELIPTMHTCWRALNEINAGVCEGMTYETVAQQMPDIAAQRKADKLRFRYPQGESYVDVIHRLEPVILELERQRGSVLIVAHNAVIRSIYAYFMSLSRESCTTVEIPLHTIIKLSPQPYGCEATRYELDVDGEETA</sequence>
<evidence type="ECO:0000256" key="1">
    <source>
        <dbReference type="ARBA" id="ARBA00022741"/>
    </source>
</evidence>
<dbReference type="GO" id="GO:0006000">
    <property type="term" value="P:fructose metabolic process"/>
    <property type="evidence" value="ECO:0007669"/>
    <property type="project" value="InterPro"/>
</dbReference>
<proteinExistence type="predicted"/>
<name>A0A5J4Z790_PORPP</name>
<feature type="binding site" evidence="3">
    <location>
        <begin position="320"/>
        <end position="327"/>
    </location>
    <ligand>
        <name>substrate</name>
    </ligand>
</feature>
<keyword evidence="6" id="KW-1185">Reference proteome</keyword>
<dbReference type="InterPro" id="IPR027417">
    <property type="entry name" value="P-loop_NTPase"/>
</dbReference>
<evidence type="ECO:0000313" key="5">
    <source>
        <dbReference type="EMBL" id="KAA8499030.1"/>
    </source>
</evidence>
<dbReference type="InterPro" id="IPR013079">
    <property type="entry name" value="6Phosfructo_kin"/>
</dbReference>
<dbReference type="GO" id="GO:0006003">
    <property type="term" value="P:fructose 2,6-bisphosphate metabolic process"/>
    <property type="evidence" value="ECO:0007669"/>
    <property type="project" value="InterPro"/>
</dbReference>
<evidence type="ECO:0000313" key="6">
    <source>
        <dbReference type="Proteomes" id="UP000324585"/>
    </source>
</evidence>
<dbReference type="CDD" id="cd07067">
    <property type="entry name" value="HP_PGM_like"/>
    <property type="match status" value="1"/>
</dbReference>
<keyword evidence="2" id="KW-0067">ATP-binding</keyword>
<dbReference type="SUPFAM" id="SSF53254">
    <property type="entry name" value="Phosphoglycerate mutase-like"/>
    <property type="match status" value="1"/>
</dbReference>
<dbReference type="PANTHER" id="PTHR10606:SF44">
    <property type="entry name" value="6-PHOSPHOFRUCTO 2-KINASE_FRUCTOSE 2,6-BISPHOSPHATASE LONG FORM"/>
    <property type="match status" value="1"/>
</dbReference>
<dbReference type="Pfam" id="PF01591">
    <property type="entry name" value="6PF2K"/>
    <property type="match status" value="1"/>
</dbReference>
<dbReference type="GO" id="GO:0003873">
    <property type="term" value="F:6-phosphofructo-2-kinase activity"/>
    <property type="evidence" value="ECO:0007669"/>
    <property type="project" value="InterPro"/>
</dbReference>
<dbReference type="OrthoDB" id="267323at2759"/>
<keyword evidence="5" id="KW-0418">Kinase</keyword>
<dbReference type="EMBL" id="VRMN01000001">
    <property type="protein sequence ID" value="KAA8499030.1"/>
    <property type="molecule type" value="Genomic_DNA"/>
</dbReference>
<dbReference type="FunFam" id="3.40.50.1240:FF:000006">
    <property type="entry name" value="6-phosphofructo-2-kinase/fructose-2, 6-bisphosphatase"/>
    <property type="match status" value="1"/>
</dbReference>
<evidence type="ECO:0000256" key="2">
    <source>
        <dbReference type="ARBA" id="ARBA00022840"/>
    </source>
</evidence>
<dbReference type="SUPFAM" id="SSF52540">
    <property type="entry name" value="P-loop containing nucleoside triphosphate hydrolases"/>
    <property type="match status" value="1"/>
</dbReference>
<dbReference type="Gene3D" id="3.40.50.1240">
    <property type="entry name" value="Phosphoglycerate mutase-like"/>
    <property type="match status" value="1"/>
</dbReference>
<dbReference type="InterPro" id="IPR029033">
    <property type="entry name" value="His_PPase_superfam"/>
</dbReference>
<dbReference type="Proteomes" id="UP000324585">
    <property type="component" value="Unassembled WGS sequence"/>
</dbReference>
<evidence type="ECO:0000256" key="3">
    <source>
        <dbReference type="PIRSR" id="PIRSR613078-2"/>
    </source>
</evidence>
<gene>
    <name evidence="5" type="ORF">FVE85_6615</name>
</gene>
<dbReference type="FunFam" id="3.40.50.300:FF:000644">
    <property type="entry name" value="GpmB, Fructose-2,6-bisphosphatase"/>
    <property type="match status" value="1"/>
</dbReference>
<dbReference type="GO" id="GO:0004331">
    <property type="term" value="F:fructose-2,6-bisphosphate 2-phosphatase activity"/>
    <property type="evidence" value="ECO:0007669"/>
    <property type="project" value="TreeGrafter"/>
</dbReference>
<feature type="domain" description="6-phosphofructo-2-kinase" evidence="4">
    <location>
        <begin position="97"/>
        <end position="311"/>
    </location>
</feature>
<dbReference type="OMA" id="RWIQERC"/>
<dbReference type="SMART" id="SM00855">
    <property type="entry name" value="PGAM"/>
    <property type="match status" value="1"/>
</dbReference>
<dbReference type="InterPro" id="IPR003094">
    <property type="entry name" value="6Pfruct_kin"/>
</dbReference>
<dbReference type="Pfam" id="PF00300">
    <property type="entry name" value="His_Phos_1"/>
    <property type="match status" value="1"/>
</dbReference>
<dbReference type="PRINTS" id="PR00991">
    <property type="entry name" value="6PFRUCTKNASE"/>
</dbReference>
<dbReference type="Gene3D" id="3.40.50.300">
    <property type="entry name" value="P-loop containing nucleotide triphosphate hydrolases"/>
    <property type="match status" value="1"/>
</dbReference>